<organism evidence="3 4">
    <name type="scientific">Nocardia coubleae</name>
    <dbReference type="NCBI Taxonomy" id="356147"/>
    <lineage>
        <taxon>Bacteria</taxon>
        <taxon>Bacillati</taxon>
        <taxon>Actinomycetota</taxon>
        <taxon>Actinomycetes</taxon>
        <taxon>Mycobacteriales</taxon>
        <taxon>Nocardiaceae</taxon>
        <taxon>Nocardia</taxon>
    </lineage>
</organism>
<keyword evidence="2" id="KW-0963">Cytoplasm</keyword>
<protein>
    <submittedName>
        <fullName evidence="3">Uncharacterized protein</fullName>
    </submittedName>
</protein>
<dbReference type="PANTHER" id="PTHR31250">
    <property type="entry name" value="IQ DOMAIN-CONTAINING PROTEIN IQM3"/>
    <property type="match status" value="1"/>
</dbReference>
<dbReference type="PANTHER" id="PTHR31250:SF27">
    <property type="entry name" value="IQ DOMAIN-CONTAINING PROTEIN IQM5"/>
    <property type="match status" value="1"/>
</dbReference>
<keyword evidence="4" id="KW-1185">Reference proteome</keyword>
<dbReference type="RefSeq" id="WP_157104960.1">
    <property type="nucleotide sequence ID" value="NZ_JAAXOM010000004.1"/>
</dbReference>
<dbReference type="GO" id="GO:0005737">
    <property type="term" value="C:cytoplasm"/>
    <property type="evidence" value="ECO:0007669"/>
    <property type="project" value="UniProtKB-SubCell"/>
</dbReference>
<dbReference type="Proteomes" id="UP000572007">
    <property type="component" value="Unassembled WGS sequence"/>
</dbReference>
<accession>A0A846W627</accession>
<comment type="subcellular location">
    <subcellularLocation>
        <location evidence="1">Cytoplasm</location>
    </subcellularLocation>
</comment>
<dbReference type="InterPro" id="IPR044159">
    <property type="entry name" value="IQM"/>
</dbReference>
<dbReference type="EMBL" id="JAAXOM010000004">
    <property type="protein sequence ID" value="NKX88759.1"/>
    <property type="molecule type" value="Genomic_DNA"/>
</dbReference>
<dbReference type="AlphaFoldDB" id="A0A846W627"/>
<proteinExistence type="predicted"/>
<evidence type="ECO:0000313" key="4">
    <source>
        <dbReference type="Proteomes" id="UP000572007"/>
    </source>
</evidence>
<comment type="caution">
    <text evidence="3">The sequence shown here is derived from an EMBL/GenBank/DDBJ whole genome shotgun (WGS) entry which is preliminary data.</text>
</comment>
<gene>
    <name evidence="3" type="ORF">HGA10_15750</name>
</gene>
<reference evidence="3 4" key="1">
    <citation type="submission" date="2020-04" db="EMBL/GenBank/DDBJ databases">
        <title>MicrobeNet Type strains.</title>
        <authorList>
            <person name="Nicholson A.C."/>
        </authorList>
    </citation>
    <scope>NUCLEOTIDE SEQUENCE [LARGE SCALE GENOMIC DNA]</scope>
    <source>
        <strain evidence="3 4">DSM 44960</strain>
    </source>
</reference>
<evidence type="ECO:0000256" key="1">
    <source>
        <dbReference type="ARBA" id="ARBA00004496"/>
    </source>
</evidence>
<evidence type="ECO:0000313" key="3">
    <source>
        <dbReference type="EMBL" id="NKX88759.1"/>
    </source>
</evidence>
<name>A0A846W627_9NOCA</name>
<evidence type="ECO:0000256" key="2">
    <source>
        <dbReference type="ARBA" id="ARBA00022490"/>
    </source>
</evidence>
<sequence length="131" mass="14300">MDYLDENRRQAFRIEIRGGRLYNSNGELFDTRAGHSVWGGSGRAIFAMDEHGNLYAALEHAPGEFHHSSFLAGAPVAAAGELVVVNGVVQQLTDSSGHYRPERGHTLQAVNHLRALGVQLTAAQIRLEAPR</sequence>